<reference evidence="2 3" key="1">
    <citation type="submission" date="2022-12" db="EMBL/GenBank/DDBJ databases">
        <title>Metagenome assembled genome from gulf of manar.</title>
        <authorList>
            <person name="Kohli P."/>
            <person name="Pk S."/>
            <person name="Venkata Ramana C."/>
            <person name="Sasikala C."/>
        </authorList>
    </citation>
    <scope>NUCLEOTIDE SEQUENCE [LARGE SCALE GENOMIC DNA]</scope>
    <source>
        <strain evidence="2">JB008</strain>
    </source>
</reference>
<feature type="chain" id="PRO_5042572684" description="Flavodoxin-like domain-containing protein" evidence="1">
    <location>
        <begin position="21"/>
        <end position="144"/>
    </location>
</feature>
<gene>
    <name evidence="2" type="ORF">PQJ61_01755</name>
</gene>
<feature type="signal peptide" evidence="1">
    <location>
        <begin position="1"/>
        <end position="20"/>
    </location>
</feature>
<keyword evidence="1" id="KW-0732">Signal</keyword>
<proteinExistence type="predicted"/>
<evidence type="ECO:0000313" key="3">
    <source>
        <dbReference type="Proteomes" id="UP001221217"/>
    </source>
</evidence>
<dbReference type="EMBL" id="JAQQAL010000006">
    <property type="protein sequence ID" value="MDC7225470.1"/>
    <property type="molecule type" value="Genomic_DNA"/>
</dbReference>
<evidence type="ECO:0000256" key="1">
    <source>
        <dbReference type="SAM" id="SignalP"/>
    </source>
</evidence>
<accession>A0AAJ1ML66</accession>
<protein>
    <recommendedName>
        <fullName evidence="4">Flavodoxin-like domain-containing protein</fullName>
    </recommendedName>
</protein>
<dbReference type="Proteomes" id="UP001221217">
    <property type="component" value="Unassembled WGS sequence"/>
</dbReference>
<name>A0AAJ1ML66_9SPIO</name>
<dbReference type="AlphaFoldDB" id="A0AAJ1ML66"/>
<evidence type="ECO:0000313" key="2">
    <source>
        <dbReference type="EMBL" id="MDC7225470.1"/>
    </source>
</evidence>
<sequence length="144" mass="16137">MKRRLFFVSILIVLAASLYAETVLIASENTGYKKALVKSLIEKLGEEELGTELIDHRKDDLMQIDPADYKAVYILNSGVRAQVRPPVLEWLNSISGRDSNVILHTTQTTVWTPPVEVDSITSASKRSNIDELTDDIVLRIKALQ</sequence>
<evidence type="ECO:0008006" key="4">
    <source>
        <dbReference type="Google" id="ProtNLM"/>
    </source>
</evidence>
<comment type="caution">
    <text evidence="2">The sequence shown here is derived from an EMBL/GenBank/DDBJ whole genome shotgun (WGS) entry which is preliminary data.</text>
</comment>
<organism evidence="2 3">
    <name type="scientific">Candidatus Thalassospirochaeta sargassi</name>
    <dbReference type="NCBI Taxonomy" id="3119039"/>
    <lineage>
        <taxon>Bacteria</taxon>
        <taxon>Pseudomonadati</taxon>
        <taxon>Spirochaetota</taxon>
        <taxon>Spirochaetia</taxon>
        <taxon>Spirochaetales</taxon>
        <taxon>Spirochaetaceae</taxon>
        <taxon>Candidatus Thalassospirochaeta</taxon>
    </lineage>
</organism>